<proteinExistence type="predicted"/>
<dbReference type="SUPFAM" id="SSF55073">
    <property type="entry name" value="Nucleotide cyclase"/>
    <property type="match status" value="1"/>
</dbReference>
<dbReference type="CDD" id="cd06225">
    <property type="entry name" value="HAMP"/>
    <property type="match status" value="1"/>
</dbReference>
<evidence type="ECO:0000313" key="7">
    <source>
        <dbReference type="Proteomes" id="UP000886689"/>
    </source>
</evidence>
<dbReference type="InterPro" id="IPR029787">
    <property type="entry name" value="Nucleotide_cyclase"/>
</dbReference>
<dbReference type="SMART" id="SM00267">
    <property type="entry name" value="GGDEF"/>
    <property type="match status" value="1"/>
</dbReference>
<comment type="catalytic activity">
    <reaction evidence="2">
        <text>2 GTP = 3',3'-c-di-GMP + 2 diphosphate</text>
        <dbReference type="Rhea" id="RHEA:24898"/>
        <dbReference type="ChEBI" id="CHEBI:33019"/>
        <dbReference type="ChEBI" id="CHEBI:37565"/>
        <dbReference type="ChEBI" id="CHEBI:58805"/>
        <dbReference type="EC" id="2.7.7.65"/>
    </reaction>
</comment>
<feature type="transmembrane region" description="Helical" evidence="3">
    <location>
        <begin position="336"/>
        <end position="360"/>
    </location>
</feature>
<dbReference type="PROSITE" id="PS50887">
    <property type="entry name" value="GGDEF"/>
    <property type="match status" value="1"/>
</dbReference>
<feature type="domain" description="GGDEF" evidence="5">
    <location>
        <begin position="466"/>
        <end position="603"/>
    </location>
</feature>
<dbReference type="GO" id="GO:0007165">
    <property type="term" value="P:signal transduction"/>
    <property type="evidence" value="ECO:0007669"/>
    <property type="project" value="InterPro"/>
</dbReference>
<dbReference type="GO" id="GO:1902201">
    <property type="term" value="P:negative regulation of bacterial-type flagellum-dependent cell motility"/>
    <property type="evidence" value="ECO:0007669"/>
    <property type="project" value="TreeGrafter"/>
</dbReference>
<dbReference type="Gene3D" id="3.30.70.270">
    <property type="match status" value="1"/>
</dbReference>
<dbReference type="GO" id="GO:0043709">
    <property type="term" value="P:cell adhesion involved in single-species biofilm formation"/>
    <property type="evidence" value="ECO:0007669"/>
    <property type="project" value="TreeGrafter"/>
</dbReference>
<keyword evidence="3" id="KW-1133">Transmembrane helix</keyword>
<evidence type="ECO:0000259" key="4">
    <source>
        <dbReference type="PROSITE" id="PS50885"/>
    </source>
</evidence>
<comment type="caution">
    <text evidence="6">The sequence shown here is derived from an EMBL/GenBank/DDBJ whole genome shotgun (WGS) entry which is preliminary data.</text>
</comment>
<evidence type="ECO:0000313" key="6">
    <source>
        <dbReference type="EMBL" id="MBK8524442.1"/>
    </source>
</evidence>
<name>A0A9D7PS84_9PROT</name>
<dbReference type="EC" id="2.7.7.65" evidence="1"/>
<dbReference type="InterPro" id="IPR000160">
    <property type="entry name" value="GGDEF_dom"/>
</dbReference>
<dbReference type="PANTHER" id="PTHR45138:SF9">
    <property type="entry name" value="DIGUANYLATE CYCLASE DGCM-RELATED"/>
    <property type="match status" value="1"/>
</dbReference>
<dbReference type="Pfam" id="PF00672">
    <property type="entry name" value="HAMP"/>
    <property type="match status" value="1"/>
</dbReference>
<gene>
    <name evidence="6" type="ORF">IPL58_10240</name>
</gene>
<accession>A0A9D7PS84</accession>
<dbReference type="GO" id="GO:0052621">
    <property type="term" value="F:diguanylate cyclase activity"/>
    <property type="evidence" value="ECO:0007669"/>
    <property type="project" value="UniProtKB-EC"/>
</dbReference>
<evidence type="ECO:0000256" key="1">
    <source>
        <dbReference type="ARBA" id="ARBA00012528"/>
    </source>
</evidence>
<dbReference type="FunFam" id="3.30.70.270:FF:000001">
    <property type="entry name" value="Diguanylate cyclase domain protein"/>
    <property type="match status" value="1"/>
</dbReference>
<dbReference type="InterPro" id="IPR043128">
    <property type="entry name" value="Rev_trsase/Diguanyl_cyclase"/>
</dbReference>
<dbReference type="CDD" id="cd01949">
    <property type="entry name" value="GGDEF"/>
    <property type="match status" value="1"/>
</dbReference>
<dbReference type="NCBIfam" id="TIGR00254">
    <property type="entry name" value="GGDEF"/>
    <property type="match status" value="1"/>
</dbReference>
<sequence length="608" mass="67145">MARQFSLRNFLVVPFLLLFLSSVALIGWVGYRSGQESLEQFQREMAAEIGIRISAHLDRFFSSAVIVAQSTAEAMRSGRLDPGKIDDLERQFVGQMRYLPYLTFVSFGRADGQYVGATRLLESNEVRLMTSLKSEGMTLDTYAIEDDHARGRHISGGVKFDARTRIWFRQAVEKERLSWYPVYKYRPYEALGVGVSVPVYAPGSRRLLGVATGDVSLAQIARYLQTQAVGRSGIAFVAEPDGKLIATSLTDPVFRLEGDNVVRLAIGDYPDPRMREVGRQIQQTSAVSGQQFITANGERYLLDLRPYRDTLGLHLLVGVLLPERDFSTSFNKNLRLATWLTLVIAALGSLFGVLLTGWLVRPIHAINQRAGRISRGELSGGDVAEEASPVRELNALSQSFNAMATSLRSTFSGQEARVAERTRALEVANDELKRIAMLDGLTHIANRRRFDAVLLQEWRRCLREHLPMSLLMLDVDDFKAYNDEYGHPAGDRVLISIAALCESETQRPTDMAARYGGEEFAIILSNTNAAGALSVAEAIAAAVRRAAIPHRRATAEAVVTVSIGVATCYPDVQKTPETLVSVADEALYAAKRAGRNRVIMKAEIAGID</sequence>
<feature type="domain" description="HAMP" evidence="4">
    <location>
        <begin position="357"/>
        <end position="412"/>
    </location>
</feature>
<keyword evidence="3" id="KW-0472">Membrane</keyword>
<evidence type="ECO:0000256" key="3">
    <source>
        <dbReference type="SAM" id="Phobius"/>
    </source>
</evidence>
<dbReference type="EMBL" id="JADJUC010000010">
    <property type="protein sequence ID" value="MBK8524442.1"/>
    <property type="molecule type" value="Genomic_DNA"/>
</dbReference>
<dbReference type="SMART" id="SM00304">
    <property type="entry name" value="HAMP"/>
    <property type="match status" value="1"/>
</dbReference>
<keyword evidence="3" id="KW-0812">Transmembrane</keyword>
<dbReference type="GO" id="GO:0005886">
    <property type="term" value="C:plasma membrane"/>
    <property type="evidence" value="ECO:0007669"/>
    <property type="project" value="TreeGrafter"/>
</dbReference>
<dbReference type="Proteomes" id="UP000886689">
    <property type="component" value="Unassembled WGS sequence"/>
</dbReference>
<dbReference type="Pfam" id="PF00990">
    <property type="entry name" value="GGDEF"/>
    <property type="match status" value="1"/>
</dbReference>
<evidence type="ECO:0000256" key="2">
    <source>
        <dbReference type="ARBA" id="ARBA00034247"/>
    </source>
</evidence>
<reference evidence="6" key="1">
    <citation type="submission" date="2020-10" db="EMBL/GenBank/DDBJ databases">
        <title>Connecting structure to function with the recovery of over 1000 high-quality activated sludge metagenome-assembled genomes encoding full-length rRNA genes using long-read sequencing.</title>
        <authorList>
            <person name="Singleton C.M."/>
            <person name="Petriglieri F."/>
            <person name="Kristensen J.M."/>
            <person name="Kirkegaard R.H."/>
            <person name="Michaelsen T.Y."/>
            <person name="Andersen M.H."/>
            <person name="Karst S.M."/>
            <person name="Dueholm M.S."/>
            <person name="Nielsen P.H."/>
            <person name="Albertsen M."/>
        </authorList>
    </citation>
    <scope>NUCLEOTIDE SEQUENCE</scope>
    <source>
        <strain evidence="6">Hirt_18-Q3-R61-65_BATAC.395</strain>
    </source>
</reference>
<dbReference type="PROSITE" id="PS50885">
    <property type="entry name" value="HAMP"/>
    <property type="match status" value="1"/>
</dbReference>
<dbReference type="PANTHER" id="PTHR45138">
    <property type="entry name" value="REGULATORY COMPONENTS OF SENSORY TRANSDUCTION SYSTEM"/>
    <property type="match status" value="1"/>
</dbReference>
<evidence type="ECO:0000259" key="5">
    <source>
        <dbReference type="PROSITE" id="PS50887"/>
    </source>
</evidence>
<dbReference type="InterPro" id="IPR003660">
    <property type="entry name" value="HAMP_dom"/>
</dbReference>
<dbReference type="InterPro" id="IPR050469">
    <property type="entry name" value="Diguanylate_Cyclase"/>
</dbReference>
<dbReference type="AlphaFoldDB" id="A0A9D7PS84"/>
<organism evidence="6 7">
    <name type="scientific">Candidatus Proximibacter danicus</name>
    <dbReference type="NCBI Taxonomy" id="2954365"/>
    <lineage>
        <taxon>Bacteria</taxon>
        <taxon>Pseudomonadati</taxon>
        <taxon>Pseudomonadota</taxon>
        <taxon>Betaproteobacteria</taxon>
        <taxon>Candidatus Proximibacter</taxon>
    </lineage>
</organism>
<protein>
    <recommendedName>
        <fullName evidence="1">diguanylate cyclase</fullName>
        <ecNumber evidence="1">2.7.7.65</ecNumber>
    </recommendedName>
</protein>
<dbReference type="Gene3D" id="3.30.450.20">
    <property type="entry name" value="PAS domain"/>
    <property type="match status" value="1"/>
</dbReference>
<dbReference type="Gene3D" id="6.10.340.10">
    <property type="match status" value="1"/>
</dbReference>